<protein>
    <submittedName>
        <fullName evidence="2">6-phosphogluconolactonase</fullName>
    </submittedName>
</protein>
<dbReference type="EMBL" id="DSFP01000056">
    <property type="protein sequence ID" value="HEW46308.1"/>
    <property type="molecule type" value="Genomic_DNA"/>
</dbReference>
<organism evidence="2">
    <name type="scientific">Hydrogenobacter sp</name>
    <dbReference type="NCBI Taxonomy" id="2152829"/>
    <lineage>
        <taxon>Bacteria</taxon>
        <taxon>Pseudomonadati</taxon>
        <taxon>Aquificota</taxon>
        <taxon>Aquificia</taxon>
        <taxon>Aquificales</taxon>
        <taxon>Aquificaceae</taxon>
        <taxon>Hydrogenobacter</taxon>
    </lineage>
</organism>
<dbReference type="InterPro" id="IPR039104">
    <property type="entry name" value="6PGL"/>
</dbReference>
<sequence>MKKVASYFIHSSKEPEVYLIRFLKRLFKLFLNKERLCHVALAGGKTPLDLYRILSKEKLLWDRLRFYLSDERYVPLSSELSNYKNIKEALGERARLAFFKTEMPPEECAMDYSLQLPERLHIALLGVGKDGHTASLFPKVECEDVSPKVYLSKSPDGLLRLSLKGEYINRSCAVIFFLKGEEKRKALEAMLRGEDIPASRIRGSLKTYIFTDLL</sequence>
<dbReference type="GO" id="GO:0005975">
    <property type="term" value="P:carbohydrate metabolic process"/>
    <property type="evidence" value="ECO:0007669"/>
    <property type="project" value="InterPro"/>
</dbReference>
<dbReference type="Pfam" id="PF01182">
    <property type="entry name" value="Glucosamine_iso"/>
    <property type="match status" value="1"/>
</dbReference>
<dbReference type="PANTHER" id="PTHR11054">
    <property type="entry name" value="6-PHOSPHOGLUCONOLACTONASE"/>
    <property type="match status" value="1"/>
</dbReference>
<dbReference type="PANTHER" id="PTHR11054:SF0">
    <property type="entry name" value="6-PHOSPHOGLUCONOLACTONASE"/>
    <property type="match status" value="1"/>
</dbReference>
<dbReference type="SUPFAM" id="SSF100950">
    <property type="entry name" value="NagB/RpiA/CoA transferase-like"/>
    <property type="match status" value="1"/>
</dbReference>
<evidence type="ECO:0000259" key="1">
    <source>
        <dbReference type="Pfam" id="PF01182"/>
    </source>
</evidence>
<dbReference type="AlphaFoldDB" id="A0A7C2VEV7"/>
<comment type="caution">
    <text evidence="2">The sequence shown here is derived from an EMBL/GenBank/DDBJ whole genome shotgun (WGS) entry which is preliminary data.</text>
</comment>
<dbReference type="InterPro" id="IPR006148">
    <property type="entry name" value="Glc/Gal-6P_isomerase"/>
</dbReference>
<gene>
    <name evidence="2" type="ORF">ENO47_06550</name>
</gene>
<evidence type="ECO:0000313" key="2">
    <source>
        <dbReference type="EMBL" id="HEW46308.1"/>
    </source>
</evidence>
<proteinExistence type="predicted"/>
<name>A0A7C2VEV7_9AQUI</name>
<feature type="domain" description="Glucosamine/galactosamine-6-phosphate isomerase" evidence="1">
    <location>
        <begin position="26"/>
        <end position="204"/>
    </location>
</feature>
<dbReference type="Gene3D" id="3.40.50.1360">
    <property type="match status" value="1"/>
</dbReference>
<accession>A0A7C2VEV7</accession>
<dbReference type="InterPro" id="IPR037171">
    <property type="entry name" value="NagB/RpiA_transferase-like"/>
</dbReference>
<reference evidence="2" key="1">
    <citation type="journal article" date="2020" name="mSystems">
        <title>Genome- and Community-Level Interaction Insights into Carbon Utilization and Element Cycling Functions of Hydrothermarchaeota in Hydrothermal Sediment.</title>
        <authorList>
            <person name="Zhou Z."/>
            <person name="Liu Y."/>
            <person name="Xu W."/>
            <person name="Pan J."/>
            <person name="Luo Z.H."/>
            <person name="Li M."/>
        </authorList>
    </citation>
    <scope>NUCLEOTIDE SEQUENCE [LARGE SCALE GENOMIC DNA]</scope>
    <source>
        <strain evidence="2">SpSt-132</strain>
    </source>
</reference>